<keyword evidence="4" id="KW-0732">Signal</keyword>
<protein>
    <recommendedName>
        <fullName evidence="5">VTT domain-containing protein</fullName>
    </recommendedName>
</protein>
<dbReference type="EMBL" id="JWZX01003098">
    <property type="protein sequence ID" value="KOO24394.1"/>
    <property type="molecule type" value="Genomic_DNA"/>
</dbReference>
<feature type="coiled-coil region" evidence="1">
    <location>
        <begin position="472"/>
        <end position="506"/>
    </location>
</feature>
<feature type="transmembrane region" description="Helical" evidence="3">
    <location>
        <begin position="205"/>
        <end position="227"/>
    </location>
</feature>
<dbReference type="Pfam" id="PF09335">
    <property type="entry name" value="VTT_dom"/>
    <property type="match status" value="1"/>
</dbReference>
<dbReference type="PANTHER" id="PTHR46826">
    <property type="match status" value="1"/>
</dbReference>
<feature type="transmembrane region" description="Helical" evidence="3">
    <location>
        <begin position="323"/>
        <end position="343"/>
    </location>
</feature>
<dbReference type="InterPro" id="IPR053240">
    <property type="entry name" value="VTT_domain"/>
</dbReference>
<reference evidence="7" key="1">
    <citation type="journal article" date="2015" name="PLoS Genet.">
        <title>Genome Sequence and Transcriptome Analyses of Chrysochromulina tobin: Metabolic Tools for Enhanced Algal Fitness in the Prominent Order Prymnesiales (Haptophyceae).</title>
        <authorList>
            <person name="Hovde B.T."/>
            <person name="Deodato C.R."/>
            <person name="Hunsperger H.M."/>
            <person name="Ryken S.A."/>
            <person name="Yost W."/>
            <person name="Jha R.K."/>
            <person name="Patterson J."/>
            <person name="Monnat R.J. Jr."/>
            <person name="Barlow S.B."/>
            <person name="Starkenburg S.R."/>
            <person name="Cattolico R.A."/>
        </authorList>
    </citation>
    <scope>NUCLEOTIDE SEQUENCE</scope>
    <source>
        <strain evidence="7">CCMP291</strain>
    </source>
</reference>
<dbReference type="Proteomes" id="UP000037460">
    <property type="component" value="Unassembled WGS sequence"/>
</dbReference>
<feature type="signal peptide" evidence="4">
    <location>
        <begin position="1"/>
        <end position="27"/>
    </location>
</feature>
<keyword evidence="3" id="KW-1133">Transmembrane helix</keyword>
<keyword evidence="3" id="KW-0812">Transmembrane</keyword>
<evidence type="ECO:0000313" key="6">
    <source>
        <dbReference type="EMBL" id="KOO24394.1"/>
    </source>
</evidence>
<accession>A0A0M0JCT7</accession>
<feature type="region of interest" description="Disordered" evidence="2">
    <location>
        <begin position="451"/>
        <end position="470"/>
    </location>
</feature>
<keyword evidence="1" id="KW-0175">Coiled coil</keyword>
<evidence type="ECO:0000256" key="3">
    <source>
        <dbReference type="SAM" id="Phobius"/>
    </source>
</evidence>
<dbReference type="AlphaFoldDB" id="A0A0M0JCT7"/>
<evidence type="ECO:0000256" key="1">
    <source>
        <dbReference type="SAM" id="Coils"/>
    </source>
</evidence>
<evidence type="ECO:0000259" key="5">
    <source>
        <dbReference type="Pfam" id="PF09335"/>
    </source>
</evidence>
<proteinExistence type="predicted"/>
<evidence type="ECO:0000313" key="7">
    <source>
        <dbReference type="Proteomes" id="UP000037460"/>
    </source>
</evidence>
<dbReference type="OrthoDB" id="166803at2759"/>
<organism evidence="6 7">
    <name type="scientific">Chrysochromulina tobinii</name>
    <dbReference type="NCBI Taxonomy" id="1460289"/>
    <lineage>
        <taxon>Eukaryota</taxon>
        <taxon>Haptista</taxon>
        <taxon>Haptophyta</taxon>
        <taxon>Prymnesiophyceae</taxon>
        <taxon>Prymnesiales</taxon>
        <taxon>Chrysochromulinaceae</taxon>
        <taxon>Chrysochromulina</taxon>
    </lineage>
</organism>
<dbReference type="InterPro" id="IPR032816">
    <property type="entry name" value="VTT_dom"/>
</dbReference>
<keyword evidence="3" id="KW-0472">Membrane</keyword>
<feature type="chain" id="PRO_5005601778" description="VTT domain-containing protein" evidence="4">
    <location>
        <begin position="28"/>
        <end position="511"/>
    </location>
</feature>
<feature type="domain" description="VTT" evidence="5">
    <location>
        <begin position="189"/>
        <end position="306"/>
    </location>
</feature>
<dbReference type="PANTHER" id="PTHR46826:SF1">
    <property type="entry name" value="TVP38_TMEM64 FAMILY MEMBRANE PROTEIN YDJX"/>
    <property type="match status" value="1"/>
</dbReference>
<gene>
    <name evidence="6" type="ORF">Ctob_008225</name>
</gene>
<name>A0A0M0JCT7_9EUKA</name>
<sequence>MSRVLMCTPARLCRFAVLCTCVTMSSALRQMRHAASRSACAARSPSIRMKDFWKEQMKETAAQEVWQSREEFARGSFRALISFKEDARETAEKRAARRQEGKSSEGEATKSAFVASAAAVLLGATLLRFGGRAALVSALGLDIVADLGIGDQIDQVLLYAEQAGGWTVVAFIGAWMIAKVFLIDVIAIALAFSSGILFGGVLEGALISAVGATLGSLIALSLSRGLLQERVAGFIQKRPVARGLAKVVEADGFKTVFVLRLSPVLPIPTGSYPYIYGTSKLSPLTFAAGYFLGSLKPYLLDAYLGVLSKQILDGASLDDSKDVLLLVGLGALVLVGVFATELANESWDLAEVKADQAERERLEAEGVAGALVVEADERWNGMLGPLNTSSVLDAVVGIVPNTARDELAEVWTQCRAFCDEQWTPAVVQAVARKRLELERQEKVKTMLATLAQGGKAEPRPATPQARAPVRSLEELAKEREAVNERLAAVDERLRQVEAAEKALKESVSPQK</sequence>
<evidence type="ECO:0000256" key="2">
    <source>
        <dbReference type="SAM" id="MobiDB-lite"/>
    </source>
</evidence>
<comment type="caution">
    <text evidence="6">The sequence shown here is derived from an EMBL/GenBank/DDBJ whole genome shotgun (WGS) entry which is preliminary data.</text>
</comment>
<evidence type="ECO:0000256" key="4">
    <source>
        <dbReference type="SAM" id="SignalP"/>
    </source>
</evidence>
<keyword evidence="7" id="KW-1185">Reference proteome</keyword>